<dbReference type="SMART" id="SM00339">
    <property type="entry name" value="FH"/>
    <property type="match status" value="1"/>
</dbReference>
<sequence length="917" mass="101943">MISSYPPETEIYSLAQWSHSMNNSTFAHVRSIGSDTYLGHSTTSNLHDHSRPFYHPHFENGAYFRALGQLERHSSRLEREYPFDSSILQAPTDPNPTSCFTGMDDILQPDKLNSHSVSREAHSEQLTTRLVRDVPPIMEVNRIRFIGPDAARSCQSEITDQSSYRFFPSNMTNFPSFSDQKYHPGGDLMGTDDPFQACYSGAPNICAMSAISPPETSPLSSSPCTASQNLPGTSHPNTRLPFPSRFPLGLSGPSACDLMAAAAYSATMSMRPCPDPNMLFAQMMNSTDPRLGPQTCSSDVSEIPTTSPPVHSSFGVSTVDNLVKPPYSYIALITMAISSQPDKRATLSGIYRFIMEKFPYYRENKQGWQNSIRHNLSLNDCFVKVIREDKKPGKGSYWTLHPEAHSMFDNGSFLRRKRRFKTDINCPGRYSSKRRSLVEKNADKSASDIVVSDGDKKNETNFKDGSNEENQTHSEGTEKEQHTMKQEQMINDVMMDSNLLSTSSYNNCEPNTRYSEFYQTINTDQLYRNATDYHPLRSLQSQVEQQSDSGVLHDWSKNRYIYPAKVFYTPDNLLGTVSSLNETTLKGILDQNTVSDTPTQAILMNTNSLDAMETKVASFMNSVTHETTHQIPPVTNSQVNLTEKTPIRGSTAPKRGDGRINLEQNLPSIVRETGQEGVDEYPGKMCQKVNSSDYDVNFPRKKSPKESRNYLDCVGDDAATTIPQLSASQQESYQTMARNFSDPLRYPPDYFQLHSKNPPKGFPPLDSMKMAAAAIAWQARLTDYPQESPPFWTQTDQQTGHSWYANESGSIQPTGIISEEPDGSNSVNQNSTTGISSSAEFHSSESNSSSSSSSSSSASPSTNEDSGMGITRTVPRSGSIGFTSLQHGSMKPNNHPNMRMKSENFSSQPVTLSSYVS</sequence>
<proteinExistence type="predicted"/>
<feature type="compositionally biased region" description="Basic and acidic residues" evidence="7">
    <location>
        <begin position="436"/>
        <end position="446"/>
    </location>
</feature>
<dbReference type="PRINTS" id="PR00053">
    <property type="entry name" value="FORKHEAD"/>
</dbReference>
<evidence type="ECO:0000256" key="1">
    <source>
        <dbReference type="ARBA" id="ARBA00004123"/>
    </source>
</evidence>
<feature type="compositionally biased region" description="Basic and acidic residues" evidence="7">
    <location>
        <begin position="453"/>
        <end position="484"/>
    </location>
</feature>
<dbReference type="AlphaFoldDB" id="A0A4E0S2G1"/>
<dbReference type="SUPFAM" id="SSF46785">
    <property type="entry name" value="Winged helix' DNA-binding domain"/>
    <property type="match status" value="1"/>
</dbReference>
<dbReference type="InterPro" id="IPR018122">
    <property type="entry name" value="TF_fork_head_CS_1"/>
</dbReference>
<feature type="domain" description="Fork-head" evidence="8">
    <location>
        <begin position="324"/>
        <end position="418"/>
    </location>
</feature>
<evidence type="ECO:0000256" key="4">
    <source>
        <dbReference type="ARBA" id="ARBA00023163"/>
    </source>
</evidence>
<dbReference type="GO" id="GO:0005634">
    <property type="term" value="C:nucleus"/>
    <property type="evidence" value="ECO:0007669"/>
    <property type="project" value="UniProtKB-SubCell"/>
</dbReference>
<dbReference type="PROSITE" id="PS00657">
    <property type="entry name" value="FORK_HEAD_1"/>
    <property type="match status" value="1"/>
</dbReference>
<dbReference type="InterPro" id="IPR036390">
    <property type="entry name" value="WH_DNA-bd_sf"/>
</dbReference>
<evidence type="ECO:0000256" key="3">
    <source>
        <dbReference type="ARBA" id="ARBA00023125"/>
    </source>
</evidence>
<keyword evidence="3 6" id="KW-0238">DNA-binding</keyword>
<dbReference type="GO" id="GO:0030154">
    <property type="term" value="P:cell differentiation"/>
    <property type="evidence" value="ECO:0007669"/>
    <property type="project" value="TreeGrafter"/>
</dbReference>
<dbReference type="InterPro" id="IPR001766">
    <property type="entry name" value="Fork_head_dom"/>
</dbReference>
<comment type="caution">
    <text evidence="9">The sequence shown here is derived from an EMBL/GenBank/DDBJ whole genome shotgun (WGS) entry which is preliminary data.</text>
</comment>
<evidence type="ECO:0000256" key="2">
    <source>
        <dbReference type="ARBA" id="ARBA00023015"/>
    </source>
</evidence>
<feature type="compositionally biased region" description="Low complexity" evidence="7">
    <location>
        <begin position="836"/>
        <end position="861"/>
    </location>
</feature>
<evidence type="ECO:0000256" key="5">
    <source>
        <dbReference type="ARBA" id="ARBA00023242"/>
    </source>
</evidence>
<evidence type="ECO:0000313" key="10">
    <source>
        <dbReference type="Proteomes" id="UP000230066"/>
    </source>
</evidence>
<dbReference type="InterPro" id="IPR036388">
    <property type="entry name" value="WH-like_DNA-bd_sf"/>
</dbReference>
<dbReference type="PANTHER" id="PTHR11829:SF388">
    <property type="entry name" value="FORK HEAD DOMAIN-CONTAINING PROTEIN L1-RELATED"/>
    <property type="match status" value="1"/>
</dbReference>
<feature type="DNA-binding region" description="Fork-head" evidence="6">
    <location>
        <begin position="324"/>
        <end position="418"/>
    </location>
</feature>
<dbReference type="GO" id="GO:0009653">
    <property type="term" value="P:anatomical structure morphogenesis"/>
    <property type="evidence" value="ECO:0007669"/>
    <property type="project" value="TreeGrafter"/>
</dbReference>
<keyword evidence="5 6" id="KW-0539">Nucleus</keyword>
<evidence type="ECO:0000256" key="7">
    <source>
        <dbReference type="SAM" id="MobiDB-lite"/>
    </source>
</evidence>
<protein>
    <submittedName>
        <fullName evidence="9">Forkhead box protein L1</fullName>
    </submittedName>
</protein>
<feature type="compositionally biased region" description="Polar residues" evidence="7">
    <location>
        <begin position="874"/>
        <end position="896"/>
    </location>
</feature>
<feature type="compositionally biased region" description="Polar residues" evidence="7">
    <location>
        <begin position="823"/>
        <end position="835"/>
    </location>
</feature>
<reference evidence="9" key="1">
    <citation type="submission" date="2019-03" db="EMBL/GenBank/DDBJ databases">
        <title>Improved annotation for the trematode Fasciola hepatica.</title>
        <authorList>
            <person name="Choi Y.-J."/>
            <person name="Martin J."/>
            <person name="Mitreva M."/>
        </authorList>
    </citation>
    <scope>NUCLEOTIDE SEQUENCE [LARGE SCALE GENOMIC DNA]</scope>
</reference>
<dbReference type="PANTHER" id="PTHR11829">
    <property type="entry name" value="FORKHEAD BOX PROTEIN"/>
    <property type="match status" value="1"/>
</dbReference>
<feature type="region of interest" description="Disordered" evidence="7">
    <location>
        <begin position="432"/>
        <end position="484"/>
    </location>
</feature>
<name>A0A4E0S2G1_FASHE</name>
<feature type="region of interest" description="Disordered" evidence="7">
    <location>
        <begin position="291"/>
        <end position="310"/>
    </location>
</feature>
<keyword evidence="2" id="KW-0805">Transcription regulation</keyword>
<evidence type="ECO:0000256" key="6">
    <source>
        <dbReference type="PROSITE-ProRule" id="PRU00089"/>
    </source>
</evidence>
<dbReference type="FunFam" id="1.10.10.10:FF:000016">
    <property type="entry name" value="Forkhead box protein I1"/>
    <property type="match status" value="1"/>
</dbReference>
<gene>
    <name evidence="9" type="ORF">D915_003286</name>
</gene>
<comment type="subcellular location">
    <subcellularLocation>
        <location evidence="1 6">Nucleus</location>
    </subcellularLocation>
</comment>
<feature type="compositionally biased region" description="Polar residues" evidence="7">
    <location>
        <begin position="903"/>
        <end position="917"/>
    </location>
</feature>
<dbReference type="Proteomes" id="UP000230066">
    <property type="component" value="Unassembled WGS sequence"/>
</dbReference>
<evidence type="ECO:0000313" key="9">
    <source>
        <dbReference type="EMBL" id="THD25940.1"/>
    </source>
</evidence>
<dbReference type="InterPro" id="IPR050211">
    <property type="entry name" value="FOX_domain-containing"/>
</dbReference>
<dbReference type="PROSITE" id="PS50039">
    <property type="entry name" value="FORK_HEAD_3"/>
    <property type="match status" value="1"/>
</dbReference>
<accession>A0A4E0S2G1</accession>
<dbReference type="Pfam" id="PF00250">
    <property type="entry name" value="Forkhead"/>
    <property type="match status" value="1"/>
</dbReference>
<dbReference type="GO" id="GO:0000981">
    <property type="term" value="F:DNA-binding transcription factor activity, RNA polymerase II-specific"/>
    <property type="evidence" value="ECO:0007669"/>
    <property type="project" value="TreeGrafter"/>
</dbReference>
<dbReference type="PROSITE" id="PS00658">
    <property type="entry name" value="FORK_HEAD_2"/>
    <property type="match status" value="1"/>
</dbReference>
<dbReference type="InterPro" id="IPR030456">
    <property type="entry name" value="TF_fork_head_CS_2"/>
</dbReference>
<organism evidence="9 10">
    <name type="scientific">Fasciola hepatica</name>
    <name type="common">Liver fluke</name>
    <dbReference type="NCBI Taxonomy" id="6192"/>
    <lineage>
        <taxon>Eukaryota</taxon>
        <taxon>Metazoa</taxon>
        <taxon>Spiralia</taxon>
        <taxon>Lophotrochozoa</taxon>
        <taxon>Platyhelminthes</taxon>
        <taxon>Trematoda</taxon>
        <taxon>Digenea</taxon>
        <taxon>Plagiorchiida</taxon>
        <taxon>Echinostomata</taxon>
        <taxon>Echinostomatoidea</taxon>
        <taxon>Fasciolidae</taxon>
        <taxon>Fasciola</taxon>
    </lineage>
</organism>
<keyword evidence="4" id="KW-0804">Transcription</keyword>
<evidence type="ECO:0000259" key="8">
    <source>
        <dbReference type="PROSITE" id="PS50039"/>
    </source>
</evidence>
<feature type="region of interest" description="Disordered" evidence="7">
    <location>
        <begin position="786"/>
        <end position="917"/>
    </location>
</feature>
<dbReference type="Gene3D" id="1.10.10.10">
    <property type="entry name" value="Winged helix-like DNA-binding domain superfamily/Winged helix DNA-binding domain"/>
    <property type="match status" value="1"/>
</dbReference>
<dbReference type="EMBL" id="JXXN02000929">
    <property type="protein sequence ID" value="THD25940.1"/>
    <property type="molecule type" value="Genomic_DNA"/>
</dbReference>
<feature type="compositionally biased region" description="Polar residues" evidence="7">
    <location>
        <begin position="791"/>
        <end position="815"/>
    </location>
</feature>
<keyword evidence="10" id="KW-1185">Reference proteome</keyword>
<dbReference type="GO" id="GO:0000978">
    <property type="term" value="F:RNA polymerase II cis-regulatory region sequence-specific DNA binding"/>
    <property type="evidence" value="ECO:0007669"/>
    <property type="project" value="TreeGrafter"/>
</dbReference>